<comment type="function">
    <text evidence="9">Essential for recycling GMP and indirectly, cGMP.</text>
</comment>
<dbReference type="HAMAP" id="MF_00328">
    <property type="entry name" value="Guanylate_kinase"/>
    <property type="match status" value="1"/>
</dbReference>
<accession>A0A075WRK6</accession>
<dbReference type="EC" id="2.7.4.8" evidence="2 9"/>
<evidence type="ECO:0000256" key="2">
    <source>
        <dbReference type="ARBA" id="ARBA00012961"/>
    </source>
</evidence>
<dbReference type="AlphaFoldDB" id="A0A075WRK6"/>
<keyword evidence="4 9" id="KW-0808">Transferase</keyword>
<dbReference type="InterPro" id="IPR020590">
    <property type="entry name" value="Guanylate_kinase_CS"/>
</dbReference>
<evidence type="ECO:0000259" key="10">
    <source>
        <dbReference type="PROSITE" id="PS50052"/>
    </source>
</evidence>
<evidence type="ECO:0000256" key="7">
    <source>
        <dbReference type="ARBA" id="ARBA00022840"/>
    </source>
</evidence>
<dbReference type="InterPro" id="IPR027417">
    <property type="entry name" value="P-loop_NTPase"/>
</dbReference>
<dbReference type="STRING" id="289377.HL41_00910"/>
<dbReference type="FunFam" id="3.30.63.10:FF:000002">
    <property type="entry name" value="Guanylate kinase 1"/>
    <property type="match status" value="1"/>
</dbReference>
<feature type="binding site" evidence="9">
    <location>
        <begin position="13"/>
        <end position="20"/>
    </location>
    <ligand>
        <name>ATP</name>
        <dbReference type="ChEBI" id="CHEBI:30616"/>
    </ligand>
</feature>
<feature type="domain" description="Guanylate kinase-like" evidence="10">
    <location>
        <begin position="6"/>
        <end position="183"/>
    </location>
</feature>
<dbReference type="InterPro" id="IPR008144">
    <property type="entry name" value="Guanylate_kin-like_dom"/>
</dbReference>
<dbReference type="PROSITE" id="PS00856">
    <property type="entry name" value="GUANYLATE_KINASE_1"/>
    <property type="match status" value="1"/>
</dbReference>
<dbReference type="GO" id="GO:0004385">
    <property type="term" value="F:GMP kinase activity"/>
    <property type="evidence" value="ECO:0007669"/>
    <property type="project" value="UniProtKB-UniRule"/>
</dbReference>
<dbReference type="Pfam" id="PF00625">
    <property type="entry name" value="Guanylate_kin"/>
    <property type="match status" value="1"/>
</dbReference>
<keyword evidence="5 9" id="KW-0547">Nucleotide-binding</keyword>
<name>A0A075WRK6_9BACT</name>
<dbReference type="eggNOG" id="COG0194">
    <property type="taxonomic scope" value="Bacteria"/>
</dbReference>
<keyword evidence="12" id="KW-1185">Reference proteome</keyword>
<reference evidence="11 12" key="1">
    <citation type="journal article" date="2015" name="Genome Announc.">
        <title>Genome Sequence of a Sulfate-Reducing Thermophilic Bacterium, Thermodesulfobacterium commune DSM 2178T (Phylum Thermodesulfobacteria).</title>
        <authorList>
            <person name="Bhatnagar S."/>
            <person name="Badger J.H."/>
            <person name="Madupu R."/>
            <person name="Khouri H.M."/>
            <person name="O'Connor E.M."/>
            <person name="Robb F.T."/>
            <person name="Ward N.L."/>
            <person name="Eisen J.A."/>
        </authorList>
    </citation>
    <scope>NUCLEOTIDE SEQUENCE [LARGE SCALE GENOMIC DNA]</scope>
    <source>
        <strain evidence="11 12">DSM 2178</strain>
    </source>
</reference>
<dbReference type="RefSeq" id="WP_022854637.1">
    <property type="nucleotide sequence ID" value="NZ_CP008796.1"/>
</dbReference>
<evidence type="ECO:0000256" key="9">
    <source>
        <dbReference type="HAMAP-Rule" id="MF_00328"/>
    </source>
</evidence>
<dbReference type="Proteomes" id="UP000028481">
    <property type="component" value="Chromosome"/>
</dbReference>
<dbReference type="EMBL" id="CP008796">
    <property type="protein sequence ID" value="AIH03501.1"/>
    <property type="molecule type" value="Genomic_DNA"/>
</dbReference>
<dbReference type="PROSITE" id="PS50052">
    <property type="entry name" value="GUANYLATE_KINASE_2"/>
    <property type="match status" value="1"/>
</dbReference>
<evidence type="ECO:0000256" key="1">
    <source>
        <dbReference type="ARBA" id="ARBA00005790"/>
    </source>
</evidence>
<dbReference type="PaxDb" id="289377-HL41_00910"/>
<evidence type="ECO:0000256" key="6">
    <source>
        <dbReference type="ARBA" id="ARBA00022777"/>
    </source>
</evidence>
<dbReference type="OrthoDB" id="9808150at2"/>
<comment type="catalytic activity">
    <reaction evidence="9">
        <text>GMP + ATP = GDP + ADP</text>
        <dbReference type="Rhea" id="RHEA:20780"/>
        <dbReference type="ChEBI" id="CHEBI:30616"/>
        <dbReference type="ChEBI" id="CHEBI:58115"/>
        <dbReference type="ChEBI" id="CHEBI:58189"/>
        <dbReference type="ChEBI" id="CHEBI:456216"/>
        <dbReference type="EC" id="2.7.4.8"/>
    </reaction>
</comment>
<evidence type="ECO:0000256" key="8">
    <source>
        <dbReference type="ARBA" id="ARBA00030128"/>
    </source>
</evidence>
<evidence type="ECO:0000256" key="5">
    <source>
        <dbReference type="ARBA" id="ARBA00022741"/>
    </source>
</evidence>
<comment type="similarity">
    <text evidence="1 9">Belongs to the guanylate kinase family.</text>
</comment>
<dbReference type="PANTHER" id="PTHR23117">
    <property type="entry name" value="GUANYLATE KINASE-RELATED"/>
    <property type="match status" value="1"/>
</dbReference>
<protein>
    <recommendedName>
        <fullName evidence="3 9">Guanylate kinase</fullName>
        <ecNumber evidence="2 9">2.7.4.8</ecNumber>
    </recommendedName>
    <alternativeName>
        <fullName evidence="8 9">GMP kinase</fullName>
    </alternativeName>
</protein>
<keyword evidence="6 9" id="KW-0418">Kinase</keyword>
<organism evidence="11 12">
    <name type="scientific">Thermodesulfobacterium commune DSM 2178</name>
    <dbReference type="NCBI Taxonomy" id="289377"/>
    <lineage>
        <taxon>Bacteria</taxon>
        <taxon>Pseudomonadati</taxon>
        <taxon>Thermodesulfobacteriota</taxon>
        <taxon>Thermodesulfobacteria</taxon>
        <taxon>Thermodesulfobacteriales</taxon>
        <taxon>Thermodesulfobacteriaceae</taxon>
        <taxon>Thermodesulfobacterium</taxon>
    </lineage>
</organism>
<dbReference type="GO" id="GO:0005829">
    <property type="term" value="C:cytosol"/>
    <property type="evidence" value="ECO:0007669"/>
    <property type="project" value="TreeGrafter"/>
</dbReference>
<evidence type="ECO:0000313" key="11">
    <source>
        <dbReference type="EMBL" id="AIH03501.1"/>
    </source>
</evidence>
<keyword evidence="7 9" id="KW-0067">ATP-binding</keyword>
<comment type="subcellular location">
    <subcellularLocation>
        <location evidence="9">Cytoplasm</location>
    </subcellularLocation>
</comment>
<dbReference type="HOGENOM" id="CLU_001715_1_2_0"/>
<evidence type="ECO:0000256" key="3">
    <source>
        <dbReference type="ARBA" id="ARBA00016296"/>
    </source>
</evidence>
<proteinExistence type="inferred from homology"/>
<dbReference type="SUPFAM" id="SSF52540">
    <property type="entry name" value="P-loop containing nucleoside triphosphate hydrolases"/>
    <property type="match status" value="1"/>
</dbReference>
<evidence type="ECO:0000313" key="12">
    <source>
        <dbReference type="Proteomes" id="UP000028481"/>
    </source>
</evidence>
<dbReference type="PANTHER" id="PTHR23117:SF13">
    <property type="entry name" value="GUANYLATE KINASE"/>
    <property type="match status" value="1"/>
</dbReference>
<dbReference type="Gene3D" id="3.40.50.300">
    <property type="entry name" value="P-loop containing nucleotide triphosphate hydrolases"/>
    <property type="match status" value="1"/>
</dbReference>
<evidence type="ECO:0000256" key="4">
    <source>
        <dbReference type="ARBA" id="ARBA00022679"/>
    </source>
</evidence>
<dbReference type="SMART" id="SM00072">
    <property type="entry name" value="GuKc"/>
    <property type="match status" value="1"/>
</dbReference>
<dbReference type="InterPro" id="IPR008145">
    <property type="entry name" value="GK/Ca_channel_bsu"/>
</dbReference>
<keyword evidence="9" id="KW-0963">Cytoplasm</keyword>
<dbReference type="KEGG" id="tcm:HL41_00910"/>
<dbReference type="NCBIfam" id="TIGR03263">
    <property type="entry name" value="guanyl_kin"/>
    <property type="match status" value="1"/>
</dbReference>
<dbReference type="InterPro" id="IPR017665">
    <property type="entry name" value="Guanylate_kinase"/>
</dbReference>
<gene>
    <name evidence="9" type="primary">gmk</name>
    <name evidence="11" type="ORF">HL41_00910</name>
</gene>
<sequence>MKRNKRLIIVVTGPSGAGKSTILKDLPQDEFYFSVSHTTRAPRPGEEDGKHYYFVSRSVFLEMIERDEFLEWVEVFGTFYGTAKTEIEKAFTQNKHLVLDIEVVGATRLKSYFGSDAIFIFIAPPDLQSLKTRIIQRGTENEAEVQNRLKRAKEELRFASWFDYVIVNENLEKSKELFFSIVKAELSRPYRNPQWKYFLSNFNLNL</sequence>
<dbReference type="GO" id="GO:0005524">
    <property type="term" value="F:ATP binding"/>
    <property type="evidence" value="ECO:0007669"/>
    <property type="project" value="UniProtKB-UniRule"/>
</dbReference>
<dbReference type="CDD" id="cd00071">
    <property type="entry name" value="GMPK"/>
    <property type="match status" value="1"/>
</dbReference>